<feature type="coiled-coil region" evidence="4">
    <location>
        <begin position="21"/>
        <end position="48"/>
    </location>
</feature>
<comment type="subcellular location">
    <subcellularLocation>
        <location evidence="3">Cytoplasm</location>
        <location evidence="3">Cytoskeleton</location>
    </subcellularLocation>
</comment>
<dbReference type="EMBL" id="JAGMVJ010000004">
    <property type="protein sequence ID" value="KAH7091299.1"/>
    <property type="molecule type" value="Genomic_DNA"/>
</dbReference>
<gene>
    <name evidence="6" type="ORF">FB567DRAFT_589194</name>
</gene>
<feature type="region of interest" description="Disordered" evidence="5">
    <location>
        <begin position="86"/>
        <end position="116"/>
    </location>
</feature>
<comment type="caution">
    <text evidence="6">The sequence shown here is derived from an EMBL/GenBank/DDBJ whole genome shotgun (WGS) entry which is preliminary data.</text>
</comment>
<dbReference type="PANTHER" id="PTHR21500">
    <property type="entry name" value="TUBULIN-SPECIFIC CHAPERONE A"/>
    <property type="match status" value="1"/>
</dbReference>
<dbReference type="GO" id="GO:0005874">
    <property type="term" value="C:microtubule"/>
    <property type="evidence" value="ECO:0007669"/>
    <property type="project" value="UniProtKB-KW"/>
</dbReference>
<organism evidence="6 7">
    <name type="scientific">Paraphoma chrysanthemicola</name>
    <dbReference type="NCBI Taxonomy" id="798071"/>
    <lineage>
        <taxon>Eukaryota</taxon>
        <taxon>Fungi</taxon>
        <taxon>Dikarya</taxon>
        <taxon>Ascomycota</taxon>
        <taxon>Pezizomycotina</taxon>
        <taxon>Dothideomycetes</taxon>
        <taxon>Pleosporomycetidae</taxon>
        <taxon>Pleosporales</taxon>
        <taxon>Pleosporineae</taxon>
        <taxon>Phaeosphaeriaceae</taxon>
        <taxon>Paraphoma</taxon>
    </lineage>
</organism>
<protein>
    <recommendedName>
        <fullName evidence="3">Tubulin-specific chaperone A</fullName>
    </recommendedName>
</protein>
<reference evidence="6" key="1">
    <citation type="journal article" date="2021" name="Nat. Commun.">
        <title>Genetic determinants of endophytism in the Arabidopsis root mycobiome.</title>
        <authorList>
            <person name="Mesny F."/>
            <person name="Miyauchi S."/>
            <person name="Thiergart T."/>
            <person name="Pickel B."/>
            <person name="Atanasova L."/>
            <person name="Karlsson M."/>
            <person name="Huettel B."/>
            <person name="Barry K.W."/>
            <person name="Haridas S."/>
            <person name="Chen C."/>
            <person name="Bauer D."/>
            <person name="Andreopoulos W."/>
            <person name="Pangilinan J."/>
            <person name="LaButti K."/>
            <person name="Riley R."/>
            <person name="Lipzen A."/>
            <person name="Clum A."/>
            <person name="Drula E."/>
            <person name="Henrissat B."/>
            <person name="Kohler A."/>
            <person name="Grigoriev I.V."/>
            <person name="Martin F.M."/>
            <person name="Hacquard S."/>
        </authorList>
    </citation>
    <scope>NUCLEOTIDE SEQUENCE</scope>
    <source>
        <strain evidence="6">MPI-SDFR-AT-0120</strain>
    </source>
</reference>
<feature type="compositionally biased region" description="Basic and acidic residues" evidence="5">
    <location>
        <begin position="97"/>
        <end position="116"/>
    </location>
</feature>
<dbReference type="GO" id="GO:0005829">
    <property type="term" value="C:cytosol"/>
    <property type="evidence" value="ECO:0007669"/>
    <property type="project" value="TreeGrafter"/>
</dbReference>
<dbReference type="GO" id="GO:0007021">
    <property type="term" value="P:tubulin complex assembly"/>
    <property type="evidence" value="ECO:0007669"/>
    <property type="project" value="UniProtKB-UniRule"/>
</dbReference>
<dbReference type="InterPro" id="IPR004226">
    <property type="entry name" value="TBCA"/>
</dbReference>
<dbReference type="SUPFAM" id="SSF46988">
    <property type="entry name" value="Tubulin chaperone cofactor A"/>
    <property type="match status" value="1"/>
</dbReference>
<keyword evidence="3" id="KW-0493">Microtubule</keyword>
<dbReference type="Gene3D" id="1.20.58.90">
    <property type="match status" value="1"/>
</dbReference>
<keyword evidence="4" id="KW-0175">Coiled coil</keyword>
<name>A0A8K0RE10_9PLEO</name>
<accession>A0A8K0RE10</accession>
<evidence type="ECO:0000313" key="6">
    <source>
        <dbReference type="EMBL" id="KAH7091299.1"/>
    </source>
</evidence>
<evidence type="ECO:0000256" key="2">
    <source>
        <dbReference type="ARBA" id="ARBA00023186"/>
    </source>
</evidence>
<comment type="subunit">
    <text evidence="3">Supercomplex made of cofactors A to E. Cofactors A and D function by capturing and stabilizing tubulin in a quasi-native conformation. Cofactor E binds to the cofactor D-tubulin complex; interaction with cofactor C then causes the release of tubulin polypeptides that are committed to the native state.</text>
</comment>
<dbReference type="InterPro" id="IPR036126">
    <property type="entry name" value="TBCA_sf"/>
</dbReference>
<keyword evidence="3" id="KW-0206">Cytoskeleton</keyword>
<dbReference type="Proteomes" id="UP000813461">
    <property type="component" value="Unassembled WGS sequence"/>
</dbReference>
<dbReference type="OrthoDB" id="296187at2759"/>
<keyword evidence="7" id="KW-1185">Reference proteome</keyword>
<evidence type="ECO:0000256" key="5">
    <source>
        <dbReference type="SAM" id="MobiDB-lite"/>
    </source>
</evidence>
<evidence type="ECO:0000313" key="7">
    <source>
        <dbReference type="Proteomes" id="UP000813461"/>
    </source>
</evidence>
<proteinExistence type="inferred from homology"/>
<dbReference type="AlphaFoldDB" id="A0A8K0RE10"/>
<sequence>MAPPSKVAIATGSVLRLVKEEASYHKEIAQQEERIKKLEESAGDENKEYTLRQEKQALAETRNVLPSMQTKISTALEKLEEALELNKEGGTEASPEDVTKAEDAVAKGKEALRQSS</sequence>
<comment type="similarity">
    <text evidence="1 3">Belongs to the TBCA family.</text>
</comment>
<evidence type="ECO:0000256" key="4">
    <source>
        <dbReference type="SAM" id="Coils"/>
    </source>
</evidence>
<dbReference type="GO" id="GO:0048487">
    <property type="term" value="F:beta-tubulin binding"/>
    <property type="evidence" value="ECO:0007669"/>
    <property type="project" value="InterPro"/>
</dbReference>
<dbReference type="GO" id="GO:0007023">
    <property type="term" value="P:post-chaperonin tubulin folding pathway"/>
    <property type="evidence" value="ECO:0007669"/>
    <property type="project" value="UniProtKB-UniRule"/>
</dbReference>
<keyword evidence="2 3" id="KW-0143">Chaperone</keyword>
<dbReference type="Pfam" id="PF02970">
    <property type="entry name" value="TBCA"/>
    <property type="match status" value="1"/>
</dbReference>
<keyword evidence="3" id="KW-0963">Cytoplasm</keyword>
<evidence type="ECO:0000256" key="3">
    <source>
        <dbReference type="RuleBase" id="RU364030"/>
    </source>
</evidence>
<dbReference type="PANTHER" id="PTHR21500:SF0">
    <property type="entry name" value="TUBULIN-SPECIFIC CHAPERONE A"/>
    <property type="match status" value="1"/>
</dbReference>
<evidence type="ECO:0000256" key="1">
    <source>
        <dbReference type="ARBA" id="ARBA00006806"/>
    </source>
</evidence>